<reference evidence="4 5" key="1">
    <citation type="submission" date="2018-07" db="EMBL/GenBank/DDBJ databases">
        <title>Genomic Encyclopedia of Type Strains, Phase IV (KMG-IV): sequencing the most valuable type-strain genomes for metagenomic binning, comparative biology and taxonomic classification.</title>
        <authorList>
            <person name="Goeker M."/>
        </authorList>
    </citation>
    <scope>NUCLEOTIDE SEQUENCE [LARGE SCALE GENOMIC DNA]</scope>
    <source>
        <strain evidence="4 5">DSM 25281</strain>
    </source>
</reference>
<feature type="domain" description="Competence protein CoiA C-terminal" evidence="3">
    <location>
        <begin position="237"/>
        <end position="382"/>
    </location>
</feature>
<comment type="caution">
    <text evidence="4">The sequence shown here is derived from an EMBL/GenBank/DDBJ whole genome shotgun (WGS) entry which is preliminary data.</text>
</comment>
<gene>
    <name evidence="4" type="ORF">DFR59_101424</name>
</gene>
<dbReference type="Pfam" id="PF25166">
    <property type="entry name" value="CoiA_C"/>
    <property type="match status" value="1"/>
</dbReference>
<feature type="domain" description="Competence protein CoiA nuclease-like" evidence="1">
    <location>
        <begin position="67"/>
        <end position="224"/>
    </location>
</feature>
<feature type="domain" description="Competence protein CoiA-like N-terminal" evidence="2">
    <location>
        <begin position="16"/>
        <end position="62"/>
    </location>
</feature>
<evidence type="ECO:0000313" key="4">
    <source>
        <dbReference type="EMBL" id="RDI47760.1"/>
    </source>
</evidence>
<dbReference type="EMBL" id="QQAY01000001">
    <property type="protein sequence ID" value="RDI47760.1"/>
    <property type="molecule type" value="Genomic_DNA"/>
</dbReference>
<dbReference type="InterPro" id="IPR021176">
    <property type="entry name" value="Competence-induced_CoiA"/>
</dbReference>
<dbReference type="Pfam" id="PF25164">
    <property type="entry name" value="CoiA_N"/>
    <property type="match status" value="1"/>
</dbReference>
<dbReference type="RefSeq" id="WP_158538286.1">
    <property type="nucleotide sequence ID" value="NZ_QQAY01000001.1"/>
</dbReference>
<dbReference type="InterPro" id="IPR057252">
    <property type="entry name" value="CoiA_C"/>
</dbReference>
<dbReference type="InterPro" id="IPR057253">
    <property type="entry name" value="CoiA-like_N"/>
</dbReference>
<proteinExistence type="predicted"/>
<dbReference type="Proteomes" id="UP000255326">
    <property type="component" value="Unassembled WGS sequence"/>
</dbReference>
<protein>
    <submittedName>
        <fullName evidence="4">Competence CoiA-like predicted nuclease</fullName>
    </submittedName>
</protein>
<evidence type="ECO:0000259" key="1">
    <source>
        <dbReference type="Pfam" id="PF06054"/>
    </source>
</evidence>
<name>A0A370GWY1_9BACI</name>
<organism evidence="4 5">
    <name type="scientific">Falsibacillus pallidus</name>
    <dbReference type="NCBI Taxonomy" id="493781"/>
    <lineage>
        <taxon>Bacteria</taxon>
        <taxon>Bacillati</taxon>
        <taxon>Bacillota</taxon>
        <taxon>Bacilli</taxon>
        <taxon>Bacillales</taxon>
        <taxon>Bacillaceae</taxon>
        <taxon>Falsibacillus</taxon>
    </lineage>
</organism>
<evidence type="ECO:0000259" key="3">
    <source>
        <dbReference type="Pfam" id="PF25166"/>
    </source>
</evidence>
<accession>A0A370GWY1</accession>
<dbReference type="InterPro" id="IPR010330">
    <property type="entry name" value="CoiA_nuc"/>
</dbReference>
<dbReference type="PIRSF" id="PIRSF007487">
    <property type="entry name" value="Competence-induced_CoiA_bac"/>
    <property type="match status" value="1"/>
</dbReference>
<dbReference type="Pfam" id="PF06054">
    <property type="entry name" value="CoiA_nuc"/>
    <property type="match status" value="1"/>
</dbReference>
<sequence length="410" mass="47867">MISAKNENGDFTVLWKKPINEIERIRRTQKFYCPHCGDSLLIKAGSINIPHFSHKSQSACSSLSESESIQHLNGKLDIFNWLKQFYPDSVELEPYLEEIGQRPDILMMAQGQIYAIEYQCSSIPSSLIQARTKGYHEMNIKPIWIMGDAPIRKGKEGNTSIYKLSPFQWSFAQMSSNGSPILLSYSPDSKVMGQYSKIFPLTPSKTFAAPLISPLTKLDPSQILFNPADSFTQYPIKRWIDEKNKWMQQRVHYSRWKRDRFLLAIYENGLNPFLLAPQIGLPVSYMCSVSSHPLEWQLYIWTDTLNHNKGKIIDMDRCLQNVQKRIHRGDIKKRPLPLFSIDFTERMVSSYLHLLVRTGHLKICGKNKFMYVKEFNFYLNMEMGIEEEKNYYMTIIKDINRQLIERITFF</sequence>
<evidence type="ECO:0000259" key="2">
    <source>
        <dbReference type="Pfam" id="PF25164"/>
    </source>
</evidence>
<dbReference type="OrthoDB" id="3784230at2"/>
<evidence type="ECO:0000313" key="5">
    <source>
        <dbReference type="Proteomes" id="UP000255326"/>
    </source>
</evidence>
<dbReference type="AlphaFoldDB" id="A0A370GWY1"/>
<keyword evidence="5" id="KW-1185">Reference proteome</keyword>